<dbReference type="GeneID" id="69180573"/>
<feature type="domain" description="Proteinase inhibitor I42 chagasin" evidence="3">
    <location>
        <begin position="92"/>
        <end position="180"/>
    </location>
</feature>
<dbReference type="STRING" id="990316.MCON_0737"/>
<evidence type="ECO:0000256" key="2">
    <source>
        <dbReference type="ARBA" id="ARBA00022704"/>
    </source>
</evidence>
<dbReference type="HOGENOM" id="CLU_1472077_0_0_2"/>
<name>F4BXW2_METSG</name>
<protein>
    <submittedName>
        <fullName evidence="4">Conserved domain protein</fullName>
    </submittedName>
</protein>
<dbReference type="InterPro" id="IPR018990">
    <property type="entry name" value="Prot_inh_I42_chagasin"/>
</dbReference>
<dbReference type="InParanoid" id="F4BXW2"/>
<dbReference type="RefSeq" id="WP_013718604.1">
    <property type="nucleotide sequence ID" value="NC_015416.1"/>
</dbReference>
<organism evidence="4 5">
    <name type="scientific">Methanothrix soehngenii (strain ATCC 5969 / DSM 3671 / JCM 10134 / NBRC 103675 / OCM 69 / GP-6)</name>
    <name type="common">Methanosaeta concilii</name>
    <dbReference type="NCBI Taxonomy" id="990316"/>
    <lineage>
        <taxon>Archaea</taxon>
        <taxon>Methanobacteriati</taxon>
        <taxon>Methanobacteriota</taxon>
        <taxon>Stenosarchaea group</taxon>
        <taxon>Methanomicrobia</taxon>
        <taxon>Methanotrichales</taxon>
        <taxon>Methanotrichaceae</taxon>
        <taxon>Methanothrix</taxon>
    </lineage>
</organism>
<sequence length="183" mass="20158">MLCIRDAFSRTPLRLPEAPEDEAEQGTSERLEAGNKTIGQTVTESIQEAVSIDQSRVGQQTTSTTGIEAQSWSKTLGSSVCDNAPCEPVINATMGEEFNITIPSNPSTGFEWWTEFDPQFLTLVGARSTQDNVSLEMVGVPENEIFTYRAVIPGETEVYLLLLQPWENGTIAERLIYPVNIAE</sequence>
<reference evidence="4 5" key="1">
    <citation type="journal article" date="2011" name="J. Bacteriol.">
        <title>Complete genome sequence of Methanosaeta concilii, a specialist in aceticlastic methanogenesis.</title>
        <authorList>
            <person name="Barber R.D."/>
            <person name="Zhang L."/>
            <person name="Harnack M."/>
            <person name="Olson M.V."/>
            <person name="Kaul R."/>
            <person name="Ingram-Smith C."/>
            <person name="Smith K.S."/>
        </authorList>
    </citation>
    <scope>NUCLEOTIDE SEQUENCE [LARGE SCALE GENOMIC DNA]</scope>
    <source>
        <strain evidence="5">ATCC 5969 / DSM 3671 / JCM 10134 / NBRC 103675 / OCM 69 / GP-6</strain>
    </source>
</reference>
<dbReference type="EMBL" id="CP002565">
    <property type="protein sequence ID" value="AEB67546.1"/>
    <property type="molecule type" value="Genomic_DNA"/>
</dbReference>
<dbReference type="Pfam" id="PF09394">
    <property type="entry name" value="Inhibitor_I42"/>
    <property type="match status" value="1"/>
</dbReference>
<dbReference type="SUPFAM" id="SSF141066">
    <property type="entry name" value="ICP-like"/>
    <property type="match status" value="1"/>
</dbReference>
<dbReference type="Gene3D" id="2.60.40.2020">
    <property type="match status" value="1"/>
</dbReference>
<dbReference type="PANTHER" id="PTHR36530">
    <property type="entry name" value="INHIBITOR OF CYSTEINE PEPTIDASE"/>
    <property type="match status" value="1"/>
</dbReference>
<dbReference type="Proteomes" id="UP000007807">
    <property type="component" value="Chromosome"/>
</dbReference>
<accession>F4BXW2</accession>
<keyword evidence="2" id="KW-0789">Thiol protease inhibitor</keyword>
<gene>
    <name evidence="4" type="ordered locus">MCON_0737</name>
</gene>
<evidence type="ECO:0000259" key="3">
    <source>
        <dbReference type="Pfam" id="PF09394"/>
    </source>
</evidence>
<dbReference type="KEGG" id="mcj:MCON_0737"/>
<dbReference type="PANTHER" id="PTHR36530:SF1">
    <property type="entry name" value="AMOEBIASIN-1"/>
    <property type="match status" value="1"/>
</dbReference>
<keyword evidence="5" id="KW-1185">Reference proteome</keyword>
<dbReference type="GO" id="GO:0004869">
    <property type="term" value="F:cysteine-type endopeptidase inhibitor activity"/>
    <property type="evidence" value="ECO:0007669"/>
    <property type="project" value="UniProtKB-KW"/>
</dbReference>
<proteinExistence type="predicted"/>
<evidence type="ECO:0000256" key="1">
    <source>
        <dbReference type="ARBA" id="ARBA00022690"/>
    </source>
</evidence>
<evidence type="ECO:0000313" key="4">
    <source>
        <dbReference type="EMBL" id="AEB67546.1"/>
    </source>
</evidence>
<keyword evidence="1" id="KW-0646">Protease inhibitor</keyword>
<evidence type="ECO:0000313" key="5">
    <source>
        <dbReference type="Proteomes" id="UP000007807"/>
    </source>
</evidence>
<dbReference type="InterPro" id="IPR036331">
    <property type="entry name" value="Chagasin-like_sf"/>
</dbReference>
<dbReference type="InterPro" id="IPR052781">
    <property type="entry name" value="Cys_protease_inhibitor_I42"/>
</dbReference>
<dbReference type="AlphaFoldDB" id="F4BXW2"/>